<dbReference type="InterPro" id="IPR001841">
    <property type="entry name" value="Znf_RING"/>
</dbReference>
<evidence type="ECO:0000313" key="11">
    <source>
        <dbReference type="Proteomes" id="UP000187209"/>
    </source>
</evidence>
<dbReference type="GO" id="GO:0003723">
    <property type="term" value="F:RNA binding"/>
    <property type="evidence" value="ECO:0007669"/>
    <property type="project" value="UniProtKB-UniRule"/>
</dbReference>
<evidence type="ECO:0000256" key="4">
    <source>
        <dbReference type="ARBA" id="ARBA00022884"/>
    </source>
</evidence>
<dbReference type="Pfam" id="PF00270">
    <property type="entry name" value="DEAD"/>
    <property type="match status" value="1"/>
</dbReference>
<dbReference type="CDD" id="cd18787">
    <property type="entry name" value="SF2_C_DEAD"/>
    <property type="match status" value="1"/>
</dbReference>
<keyword evidence="5" id="KW-0863">Zinc-finger</keyword>
<dbReference type="PROSITE" id="PS51194">
    <property type="entry name" value="HELICASE_CTER"/>
    <property type="match status" value="1"/>
</dbReference>
<organism evidence="10 11">
    <name type="scientific">Stentor coeruleus</name>
    <dbReference type="NCBI Taxonomy" id="5963"/>
    <lineage>
        <taxon>Eukaryota</taxon>
        <taxon>Sar</taxon>
        <taxon>Alveolata</taxon>
        <taxon>Ciliophora</taxon>
        <taxon>Postciliodesmatophora</taxon>
        <taxon>Heterotrichea</taxon>
        <taxon>Heterotrichida</taxon>
        <taxon>Stentoridae</taxon>
        <taxon>Stentor</taxon>
    </lineage>
</organism>
<dbReference type="Gene3D" id="3.30.40.10">
    <property type="entry name" value="Zinc/RING finger domain, C3HC4 (zinc finger)"/>
    <property type="match status" value="1"/>
</dbReference>
<evidence type="ECO:0000259" key="7">
    <source>
        <dbReference type="PROSITE" id="PS50089"/>
    </source>
</evidence>
<dbReference type="EMBL" id="MPUH01000493">
    <property type="protein sequence ID" value="OMJ79001.1"/>
    <property type="molecule type" value="Genomic_DNA"/>
</dbReference>
<keyword evidence="2 6" id="KW-0378">Hydrolase</keyword>
<evidence type="ECO:0000259" key="9">
    <source>
        <dbReference type="PROSITE" id="PS51194"/>
    </source>
</evidence>
<dbReference type="AlphaFoldDB" id="A0A1R2BQG3"/>
<dbReference type="Pfam" id="PF00271">
    <property type="entry name" value="Helicase_C"/>
    <property type="match status" value="1"/>
</dbReference>
<protein>
    <recommendedName>
        <fullName evidence="6">ATP-dependent RNA helicase</fullName>
        <ecNumber evidence="6">3.6.4.13</ecNumber>
    </recommendedName>
</protein>
<name>A0A1R2BQG3_9CILI</name>
<sequence length="485" mass="55734">MEEFEEMLTCPICFEEEELYLTACGHNGCLKCLLRLRECHECRQKFSGSFKPIKNYGLMKMIEVIKTKKFQPPKPEHSNETLYFTNENWRDLIVNPEIIDNIELGNWSYPTRVQAEAIPKILSRQNVLVESWNGTGKTGSFAIGTLCQIDPSYEALQVVCLSHTKEIKDMHASVYSFLAENTGIIVEKTEKNKLHGNNKSYNSNKSYYLPYTHVLCGTVDSVFKYFKVKDICGECLTFVIDESDEILKSQENIQKINTILSKVVYPQVLLYSATLSDITRSYAYEYLPNAIEVSIKAPLSLNPKVKLFNIMPERGMSKKQLVYNLISNLACSMCIIFINTKNDGLELKAYFENQGFKTDYFSGDLSVSEREEIIEHCQLGKIKIIISTDVLGRGFDCKSLDLVINYDCPKNPSNRTMPNFEAYYHRCGRTGRYTRSGTVINLIEFSEHPLYQKIFSYFDISPRITNDFNEVFKAIELNSKDYLLC</sequence>
<comment type="similarity">
    <text evidence="6">Belongs to the DEAD box helicase family.</text>
</comment>
<feature type="domain" description="Helicase C-terminal" evidence="9">
    <location>
        <begin position="321"/>
        <end position="483"/>
    </location>
</feature>
<keyword evidence="3 6" id="KW-0067">ATP-binding</keyword>
<dbReference type="Gene3D" id="3.40.50.300">
    <property type="entry name" value="P-loop containing nucleotide triphosphate hydrolases"/>
    <property type="match status" value="2"/>
</dbReference>
<feature type="domain" description="RING-type" evidence="7">
    <location>
        <begin position="10"/>
        <end position="43"/>
    </location>
</feature>
<dbReference type="GO" id="GO:0016787">
    <property type="term" value="F:hydrolase activity"/>
    <property type="evidence" value="ECO:0007669"/>
    <property type="project" value="UniProtKB-KW"/>
</dbReference>
<proteinExistence type="inferred from homology"/>
<evidence type="ECO:0000256" key="3">
    <source>
        <dbReference type="ARBA" id="ARBA00022840"/>
    </source>
</evidence>
<comment type="function">
    <text evidence="6">RNA helicase.</text>
</comment>
<dbReference type="GO" id="GO:0008270">
    <property type="term" value="F:zinc ion binding"/>
    <property type="evidence" value="ECO:0007669"/>
    <property type="project" value="UniProtKB-KW"/>
</dbReference>
<keyword evidence="5" id="KW-0862">Zinc</keyword>
<keyword evidence="1 6" id="KW-0547">Nucleotide-binding</keyword>
<comment type="catalytic activity">
    <reaction evidence="6">
        <text>ATP + H2O = ADP + phosphate + H(+)</text>
        <dbReference type="Rhea" id="RHEA:13065"/>
        <dbReference type="ChEBI" id="CHEBI:15377"/>
        <dbReference type="ChEBI" id="CHEBI:15378"/>
        <dbReference type="ChEBI" id="CHEBI:30616"/>
        <dbReference type="ChEBI" id="CHEBI:43474"/>
        <dbReference type="ChEBI" id="CHEBI:456216"/>
        <dbReference type="EC" id="3.6.4.13"/>
    </reaction>
</comment>
<dbReference type="InterPro" id="IPR027417">
    <property type="entry name" value="P-loop_NTPase"/>
</dbReference>
<dbReference type="InterPro" id="IPR014001">
    <property type="entry name" value="Helicase_ATP-bd"/>
</dbReference>
<dbReference type="SUPFAM" id="SSF57850">
    <property type="entry name" value="RING/U-box"/>
    <property type="match status" value="1"/>
</dbReference>
<dbReference type="InterPro" id="IPR011545">
    <property type="entry name" value="DEAD/DEAH_box_helicase_dom"/>
</dbReference>
<dbReference type="SMART" id="SM00487">
    <property type="entry name" value="DEXDc"/>
    <property type="match status" value="1"/>
</dbReference>
<evidence type="ECO:0000256" key="1">
    <source>
        <dbReference type="ARBA" id="ARBA00022741"/>
    </source>
</evidence>
<dbReference type="GO" id="GO:0003724">
    <property type="term" value="F:RNA helicase activity"/>
    <property type="evidence" value="ECO:0007669"/>
    <property type="project" value="UniProtKB-EC"/>
</dbReference>
<evidence type="ECO:0000313" key="10">
    <source>
        <dbReference type="EMBL" id="OMJ79001.1"/>
    </source>
</evidence>
<dbReference type="PROSITE" id="PS51192">
    <property type="entry name" value="HELICASE_ATP_BIND_1"/>
    <property type="match status" value="1"/>
</dbReference>
<evidence type="ECO:0000259" key="8">
    <source>
        <dbReference type="PROSITE" id="PS51192"/>
    </source>
</evidence>
<dbReference type="SMART" id="SM00490">
    <property type="entry name" value="HELICc"/>
    <property type="match status" value="1"/>
</dbReference>
<feature type="domain" description="Helicase ATP-binding" evidence="8">
    <location>
        <begin position="118"/>
        <end position="293"/>
    </location>
</feature>
<dbReference type="PROSITE" id="PS50089">
    <property type="entry name" value="ZF_RING_2"/>
    <property type="match status" value="1"/>
</dbReference>
<evidence type="ECO:0000256" key="5">
    <source>
        <dbReference type="PROSITE-ProRule" id="PRU00175"/>
    </source>
</evidence>
<dbReference type="InterPro" id="IPR013083">
    <property type="entry name" value="Znf_RING/FYVE/PHD"/>
</dbReference>
<keyword evidence="6" id="KW-0347">Helicase</keyword>
<dbReference type="OrthoDB" id="10265785at2759"/>
<reference evidence="10 11" key="1">
    <citation type="submission" date="2016-11" db="EMBL/GenBank/DDBJ databases">
        <title>The macronuclear genome of Stentor coeruleus: a giant cell with tiny introns.</title>
        <authorList>
            <person name="Slabodnick M."/>
            <person name="Ruby J.G."/>
            <person name="Reiff S.B."/>
            <person name="Swart E.C."/>
            <person name="Gosai S."/>
            <person name="Prabakaran S."/>
            <person name="Witkowska E."/>
            <person name="Larue G.E."/>
            <person name="Fisher S."/>
            <person name="Freeman R.M."/>
            <person name="Gunawardena J."/>
            <person name="Chu W."/>
            <person name="Stover N.A."/>
            <person name="Gregory B.D."/>
            <person name="Nowacki M."/>
            <person name="Derisi J."/>
            <person name="Roy S.W."/>
            <person name="Marshall W.F."/>
            <person name="Sood P."/>
        </authorList>
    </citation>
    <scope>NUCLEOTIDE SEQUENCE [LARGE SCALE GENOMIC DNA]</scope>
    <source>
        <strain evidence="10">WM001</strain>
    </source>
</reference>
<dbReference type="EC" id="3.6.4.13" evidence="6"/>
<comment type="domain">
    <text evidence="6">The Q motif is unique to and characteristic of the DEAD box family of RNA helicases and controls ATP binding and hydrolysis.</text>
</comment>
<dbReference type="SMART" id="SM00184">
    <property type="entry name" value="RING"/>
    <property type="match status" value="1"/>
</dbReference>
<dbReference type="GO" id="GO:0005524">
    <property type="term" value="F:ATP binding"/>
    <property type="evidence" value="ECO:0007669"/>
    <property type="project" value="UniProtKB-UniRule"/>
</dbReference>
<comment type="caution">
    <text evidence="10">The sequence shown here is derived from an EMBL/GenBank/DDBJ whole genome shotgun (WGS) entry which is preliminary data.</text>
</comment>
<dbReference type="InterPro" id="IPR001650">
    <property type="entry name" value="Helicase_C-like"/>
</dbReference>
<keyword evidence="11" id="KW-1185">Reference proteome</keyword>
<dbReference type="PANTHER" id="PTHR24031">
    <property type="entry name" value="RNA HELICASE"/>
    <property type="match status" value="1"/>
</dbReference>
<keyword evidence="4 6" id="KW-0694">RNA-binding</keyword>
<keyword evidence="5" id="KW-0479">Metal-binding</keyword>
<dbReference type="Proteomes" id="UP000187209">
    <property type="component" value="Unassembled WGS sequence"/>
</dbReference>
<gene>
    <name evidence="10" type="ORF">SteCoe_21084</name>
</gene>
<dbReference type="SUPFAM" id="SSF52540">
    <property type="entry name" value="P-loop containing nucleoside triphosphate hydrolases"/>
    <property type="match status" value="1"/>
</dbReference>
<accession>A0A1R2BQG3</accession>
<evidence type="ECO:0000256" key="6">
    <source>
        <dbReference type="RuleBase" id="RU365068"/>
    </source>
</evidence>
<evidence type="ECO:0000256" key="2">
    <source>
        <dbReference type="ARBA" id="ARBA00022801"/>
    </source>
</evidence>